<dbReference type="SUPFAM" id="SSF55347">
    <property type="entry name" value="Glyceraldehyde-3-phosphate dehydrogenase-like, C-terminal domain"/>
    <property type="match status" value="1"/>
</dbReference>
<dbReference type="AlphaFoldDB" id="A0A1H3SNP6"/>
<evidence type="ECO:0000256" key="1">
    <source>
        <dbReference type="ARBA" id="ARBA00023002"/>
    </source>
</evidence>
<dbReference type="PANTHER" id="PTHR43818">
    <property type="entry name" value="BCDNA.GH03377"/>
    <property type="match status" value="1"/>
</dbReference>
<dbReference type="GO" id="GO:0000166">
    <property type="term" value="F:nucleotide binding"/>
    <property type="evidence" value="ECO:0007669"/>
    <property type="project" value="InterPro"/>
</dbReference>
<organism evidence="5 6">
    <name type="scientific">Herbiconiux ginsengi</name>
    <dbReference type="NCBI Taxonomy" id="381665"/>
    <lineage>
        <taxon>Bacteria</taxon>
        <taxon>Bacillati</taxon>
        <taxon>Actinomycetota</taxon>
        <taxon>Actinomycetes</taxon>
        <taxon>Micrococcales</taxon>
        <taxon>Microbacteriaceae</taxon>
        <taxon>Herbiconiux</taxon>
    </lineage>
</organism>
<keyword evidence="6" id="KW-1185">Reference proteome</keyword>
<evidence type="ECO:0000313" key="6">
    <source>
        <dbReference type="Proteomes" id="UP000198891"/>
    </source>
</evidence>
<dbReference type="Proteomes" id="UP000198891">
    <property type="component" value="Unassembled WGS sequence"/>
</dbReference>
<dbReference type="InterPro" id="IPR000683">
    <property type="entry name" value="Gfo/Idh/MocA-like_OxRdtase_N"/>
</dbReference>
<dbReference type="InterPro" id="IPR050463">
    <property type="entry name" value="Gfo/Idh/MocA_oxidrdct_glycsds"/>
</dbReference>
<dbReference type="GO" id="GO:0016491">
    <property type="term" value="F:oxidoreductase activity"/>
    <property type="evidence" value="ECO:0007669"/>
    <property type="project" value="UniProtKB-KW"/>
</dbReference>
<dbReference type="Pfam" id="PF01408">
    <property type="entry name" value="GFO_IDH_MocA"/>
    <property type="match status" value="1"/>
</dbReference>
<dbReference type="SUPFAM" id="SSF51735">
    <property type="entry name" value="NAD(P)-binding Rossmann-fold domains"/>
    <property type="match status" value="1"/>
</dbReference>
<dbReference type="InterPro" id="IPR055170">
    <property type="entry name" value="GFO_IDH_MocA-like_dom"/>
</dbReference>
<keyword evidence="1" id="KW-0560">Oxidoreductase</keyword>
<dbReference type="RefSeq" id="WP_092556240.1">
    <property type="nucleotide sequence ID" value="NZ_FNPZ01000004.1"/>
</dbReference>
<dbReference type="Gene3D" id="3.40.50.720">
    <property type="entry name" value="NAD(P)-binding Rossmann-like Domain"/>
    <property type="match status" value="1"/>
</dbReference>
<dbReference type="STRING" id="381665.SAMN05216554_3514"/>
<sequence>MVGLGKMGLSHYSMINAHPNAEVVAVCDSNAYLLGVMNRYTGVQTFSDLSKMIAAAELDAVIISTPSVLHASMVRTALEAGLHVFCEKPFSLDPAVSRELTESAQAKGLVTQVGYHYRFVGAFKEVKRLLDLNAIGTVSHVIAEAYGPVVLKPKGGTWRSKKSEGGGSLYDYAAHPIDLINWYLGVPSEARGSVLGHVFSKETDDEVFSTLLWPDSRTAHLSVSWSDPSERKMSTKITVFGSNGRIHADRQECQTYISDASSAPEGYGEGWNARYTTDLTDEVYFYVRGEEYSAQLDAFVKRIEASEVEGQNSFASATGADIVLDMILRDSQRDYADASTAPSAPAVAERQGLFRRRKGV</sequence>
<name>A0A1H3SNP6_9MICO</name>
<dbReference type="OrthoDB" id="256869at2"/>
<feature type="domain" description="GFO/IDH/MocA-like oxidoreductase" evidence="4">
    <location>
        <begin position="123"/>
        <end position="246"/>
    </location>
</feature>
<gene>
    <name evidence="5" type="ORF">SAMN05216554_3514</name>
</gene>
<dbReference type="PANTHER" id="PTHR43818:SF11">
    <property type="entry name" value="BCDNA.GH03377"/>
    <property type="match status" value="1"/>
</dbReference>
<keyword evidence="2" id="KW-0520">NAD</keyword>
<accession>A0A1H3SNP6</accession>
<evidence type="ECO:0000256" key="2">
    <source>
        <dbReference type="ARBA" id="ARBA00023027"/>
    </source>
</evidence>
<reference evidence="5 6" key="1">
    <citation type="submission" date="2016-10" db="EMBL/GenBank/DDBJ databases">
        <authorList>
            <person name="de Groot N.N."/>
        </authorList>
    </citation>
    <scope>NUCLEOTIDE SEQUENCE [LARGE SCALE GENOMIC DNA]</scope>
    <source>
        <strain evidence="5 6">CGMCC 4.3491</strain>
    </source>
</reference>
<proteinExistence type="predicted"/>
<protein>
    <submittedName>
        <fullName evidence="5">Predicted dehydrogenase</fullName>
    </submittedName>
</protein>
<dbReference type="EMBL" id="FNPZ01000004">
    <property type="protein sequence ID" value="SDZ39347.1"/>
    <property type="molecule type" value="Genomic_DNA"/>
</dbReference>
<evidence type="ECO:0000313" key="5">
    <source>
        <dbReference type="EMBL" id="SDZ39347.1"/>
    </source>
</evidence>
<dbReference type="InterPro" id="IPR036291">
    <property type="entry name" value="NAD(P)-bd_dom_sf"/>
</dbReference>
<feature type="domain" description="Gfo/Idh/MocA-like oxidoreductase N-terminal" evidence="3">
    <location>
        <begin position="1"/>
        <end position="115"/>
    </location>
</feature>
<dbReference type="Gene3D" id="3.30.360.10">
    <property type="entry name" value="Dihydrodipicolinate Reductase, domain 2"/>
    <property type="match status" value="1"/>
</dbReference>
<evidence type="ECO:0000259" key="4">
    <source>
        <dbReference type="Pfam" id="PF22725"/>
    </source>
</evidence>
<dbReference type="Pfam" id="PF22725">
    <property type="entry name" value="GFO_IDH_MocA_C3"/>
    <property type="match status" value="1"/>
</dbReference>
<evidence type="ECO:0000259" key="3">
    <source>
        <dbReference type="Pfam" id="PF01408"/>
    </source>
</evidence>